<dbReference type="InterPro" id="IPR043128">
    <property type="entry name" value="Rev_trsase/Diguanyl_cyclase"/>
</dbReference>
<dbReference type="CDD" id="cd01949">
    <property type="entry name" value="GGDEF"/>
    <property type="match status" value="1"/>
</dbReference>
<evidence type="ECO:0000256" key="1">
    <source>
        <dbReference type="ARBA" id="ARBA00001946"/>
    </source>
</evidence>
<gene>
    <name evidence="5" type="ORF">A1QC_14395</name>
</gene>
<dbReference type="InterPro" id="IPR000014">
    <property type="entry name" value="PAS"/>
</dbReference>
<dbReference type="EMBL" id="AJYK02000026">
    <property type="protein sequence ID" value="OEF27756.1"/>
    <property type="molecule type" value="Genomic_DNA"/>
</dbReference>
<dbReference type="STRING" id="1188252.A1QC_14395"/>
<dbReference type="RefSeq" id="WP_017024156.1">
    <property type="nucleotide sequence ID" value="NZ_AJYK02000026.1"/>
</dbReference>
<comment type="caution">
    <text evidence="5">The sequence shown here is derived from an EMBL/GenBank/DDBJ whole genome shotgun (WGS) entry which is preliminary data.</text>
</comment>
<dbReference type="Gene3D" id="3.30.450.20">
    <property type="entry name" value="PAS domain"/>
    <property type="match status" value="1"/>
</dbReference>
<dbReference type="Proteomes" id="UP000094070">
    <property type="component" value="Unassembled WGS sequence"/>
</dbReference>
<dbReference type="NCBIfam" id="TIGR00254">
    <property type="entry name" value="GGDEF"/>
    <property type="match status" value="1"/>
</dbReference>
<dbReference type="PROSITE" id="PS50887">
    <property type="entry name" value="GGDEF"/>
    <property type="match status" value="1"/>
</dbReference>
<keyword evidence="6" id="KW-1185">Reference proteome</keyword>
<dbReference type="PANTHER" id="PTHR45138:SF9">
    <property type="entry name" value="DIGUANYLATE CYCLASE DGCM-RELATED"/>
    <property type="match status" value="1"/>
</dbReference>
<organism evidence="5 6">
    <name type="scientific">Vibrio rumoiensis 1S-45</name>
    <dbReference type="NCBI Taxonomy" id="1188252"/>
    <lineage>
        <taxon>Bacteria</taxon>
        <taxon>Pseudomonadati</taxon>
        <taxon>Pseudomonadota</taxon>
        <taxon>Gammaproteobacteria</taxon>
        <taxon>Vibrionales</taxon>
        <taxon>Vibrionaceae</taxon>
        <taxon>Vibrio</taxon>
    </lineage>
</organism>
<evidence type="ECO:0000259" key="4">
    <source>
        <dbReference type="PROSITE" id="PS50887"/>
    </source>
</evidence>
<dbReference type="Pfam" id="PF13426">
    <property type="entry name" value="PAS_9"/>
    <property type="match status" value="1"/>
</dbReference>
<evidence type="ECO:0000256" key="2">
    <source>
        <dbReference type="ARBA" id="ARBA00012528"/>
    </source>
</evidence>
<dbReference type="InterPro" id="IPR029787">
    <property type="entry name" value="Nucleotide_cyclase"/>
</dbReference>
<dbReference type="GO" id="GO:0043709">
    <property type="term" value="P:cell adhesion involved in single-species biofilm formation"/>
    <property type="evidence" value="ECO:0007669"/>
    <property type="project" value="TreeGrafter"/>
</dbReference>
<dbReference type="SUPFAM" id="SSF55073">
    <property type="entry name" value="Nucleotide cyclase"/>
    <property type="match status" value="1"/>
</dbReference>
<dbReference type="EC" id="2.7.7.65" evidence="2"/>
<dbReference type="InterPro" id="IPR035965">
    <property type="entry name" value="PAS-like_dom_sf"/>
</dbReference>
<proteinExistence type="predicted"/>
<evidence type="ECO:0000256" key="3">
    <source>
        <dbReference type="ARBA" id="ARBA00034247"/>
    </source>
</evidence>
<dbReference type="InterPro" id="IPR050469">
    <property type="entry name" value="Diguanylate_Cyclase"/>
</dbReference>
<dbReference type="eggNOG" id="COG3706">
    <property type="taxonomic scope" value="Bacteria"/>
</dbReference>
<accession>A0A1E5E4J8</accession>
<comment type="cofactor">
    <cofactor evidence="1">
        <name>Mg(2+)</name>
        <dbReference type="ChEBI" id="CHEBI:18420"/>
    </cofactor>
</comment>
<comment type="catalytic activity">
    <reaction evidence="3">
        <text>2 GTP = 3',3'-c-di-GMP + 2 diphosphate</text>
        <dbReference type="Rhea" id="RHEA:24898"/>
        <dbReference type="ChEBI" id="CHEBI:33019"/>
        <dbReference type="ChEBI" id="CHEBI:37565"/>
        <dbReference type="ChEBI" id="CHEBI:58805"/>
        <dbReference type="EC" id="2.7.7.65"/>
    </reaction>
</comment>
<dbReference type="Gene3D" id="3.30.70.270">
    <property type="match status" value="1"/>
</dbReference>
<reference evidence="5 6" key="1">
    <citation type="journal article" date="2012" name="Science">
        <title>Ecological populations of bacteria act as socially cohesive units of antibiotic production and resistance.</title>
        <authorList>
            <person name="Cordero O.X."/>
            <person name="Wildschutte H."/>
            <person name="Kirkup B."/>
            <person name="Proehl S."/>
            <person name="Ngo L."/>
            <person name="Hussain F."/>
            <person name="Le Roux F."/>
            <person name="Mincer T."/>
            <person name="Polz M.F."/>
        </authorList>
    </citation>
    <scope>NUCLEOTIDE SEQUENCE [LARGE SCALE GENOMIC DNA]</scope>
    <source>
        <strain evidence="5 6">1S-45</strain>
    </source>
</reference>
<dbReference type="GO" id="GO:1902201">
    <property type="term" value="P:negative regulation of bacterial-type flagellum-dependent cell motility"/>
    <property type="evidence" value="ECO:0007669"/>
    <property type="project" value="TreeGrafter"/>
</dbReference>
<dbReference type="SMART" id="SM00267">
    <property type="entry name" value="GGDEF"/>
    <property type="match status" value="1"/>
</dbReference>
<sequence>MNEFKDILDMHPNPFVVHVNFKPLYANDAFARFSGLESAKEILTMDSLMVLINPEEREDALLRYQLALDNKKTDSKIIAHTDLAGNPVMVEITDKSIMWQGQQALCTYISIVTDTIKKQQHLKRLSEQDALTQIHNRRYILNVLRDIHKDQTVNQYFKAIMDIDYFKKVNDKYGHLAGDKVLLQFTQILQDFTQPEDHLARLGGEEFILLIKSQSKEKVLKRLESIRTSIEQNHFVISDKDTQDELRIQCTLSIGVTALNADDDIDTSYGQADKALYIAKQQGRNQVIMLD</sequence>
<dbReference type="OrthoDB" id="5800589at2"/>
<dbReference type="PANTHER" id="PTHR45138">
    <property type="entry name" value="REGULATORY COMPONENTS OF SENSORY TRANSDUCTION SYSTEM"/>
    <property type="match status" value="1"/>
</dbReference>
<dbReference type="GO" id="GO:0052621">
    <property type="term" value="F:diguanylate cyclase activity"/>
    <property type="evidence" value="ECO:0007669"/>
    <property type="project" value="UniProtKB-EC"/>
</dbReference>
<feature type="domain" description="GGDEF" evidence="4">
    <location>
        <begin position="154"/>
        <end position="291"/>
    </location>
</feature>
<dbReference type="FunFam" id="3.30.70.270:FF:000001">
    <property type="entry name" value="Diguanylate cyclase domain protein"/>
    <property type="match status" value="1"/>
</dbReference>
<evidence type="ECO:0000313" key="6">
    <source>
        <dbReference type="Proteomes" id="UP000094070"/>
    </source>
</evidence>
<dbReference type="GO" id="GO:0005886">
    <property type="term" value="C:plasma membrane"/>
    <property type="evidence" value="ECO:0007669"/>
    <property type="project" value="TreeGrafter"/>
</dbReference>
<dbReference type="InterPro" id="IPR000160">
    <property type="entry name" value="GGDEF_dom"/>
</dbReference>
<name>A0A1E5E4J8_9VIBR</name>
<evidence type="ECO:0000313" key="5">
    <source>
        <dbReference type="EMBL" id="OEF27756.1"/>
    </source>
</evidence>
<protein>
    <recommendedName>
        <fullName evidence="2">diguanylate cyclase</fullName>
        <ecNumber evidence="2">2.7.7.65</ecNumber>
    </recommendedName>
</protein>
<dbReference type="SUPFAM" id="SSF55785">
    <property type="entry name" value="PYP-like sensor domain (PAS domain)"/>
    <property type="match status" value="1"/>
</dbReference>
<dbReference type="NCBIfam" id="TIGR00229">
    <property type="entry name" value="sensory_box"/>
    <property type="match status" value="1"/>
</dbReference>
<dbReference type="Pfam" id="PF00990">
    <property type="entry name" value="GGDEF"/>
    <property type="match status" value="1"/>
</dbReference>
<dbReference type="AlphaFoldDB" id="A0A1E5E4J8"/>